<dbReference type="Proteomes" id="UP001595821">
    <property type="component" value="Unassembled WGS sequence"/>
</dbReference>
<feature type="compositionally biased region" description="Acidic residues" evidence="1">
    <location>
        <begin position="93"/>
        <end position="102"/>
    </location>
</feature>
<feature type="region of interest" description="Disordered" evidence="1">
    <location>
        <begin position="146"/>
        <end position="199"/>
    </location>
</feature>
<gene>
    <name evidence="2" type="ORF">ACFOZ7_03875</name>
</gene>
<dbReference type="EMBL" id="JBHSDJ010000013">
    <property type="protein sequence ID" value="MFC4246133.1"/>
    <property type="molecule type" value="Genomic_DNA"/>
</dbReference>
<evidence type="ECO:0008006" key="4">
    <source>
        <dbReference type="Google" id="ProtNLM"/>
    </source>
</evidence>
<dbReference type="GeneID" id="71855095"/>
<protein>
    <recommendedName>
        <fullName evidence="4">MYXO-CTERM domain-containing protein</fullName>
    </recommendedName>
</protein>
<feature type="compositionally biased region" description="Acidic residues" evidence="1">
    <location>
        <begin position="149"/>
        <end position="181"/>
    </location>
</feature>
<reference evidence="2 3" key="1">
    <citation type="journal article" date="2014" name="Int. J. Syst. Evol. Microbiol.">
        <title>Complete genome sequence of Corynebacterium casei LMG S-19264T (=DSM 44701T), isolated from a smear-ripened cheese.</title>
        <authorList>
            <consortium name="US DOE Joint Genome Institute (JGI-PGF)"/>
            <person name="Walter F."/>
            <person name="Albersmeier A."/>
            <person name="Kalinowski J."/>
            <person name="Ruckert C."/>
        </authorList>
    </citation>
    <scope>NUCLEOTIDE SEQUENCE [LARGE SCALE GENOMIC DNA]</scope>
    <source>
        <strain evidence="2 3">IBRC-M 10912</strain>
    </source>
</reference>
<feature type="compositionally biased region" description="Acidic residues" evidence="1">
    <location>
        <begin position="188"/>
        <end position="199"/>
    </location>
</feature>
<evidence type="ECO:0000256" key="1">
    <source>
        <dbReference type="SAM" id="MobiDB-lite"/>
    </source>
</evidence>
<organism evidence="2 3">
    <name type="scientific">Natribaculum luteum</name>
    <dbReference type="NCBI Taxonomy" id="1586232"/>
    <lineage>
        <taxon>Archaea</taxon>
        <taxon>Methanobacteriati</taxon>
        <taxon>Methanobacteriota</taxon>
        <taxon>Stenosarchaea group</taxon>
        <taxon>Halobacteria</taxon>
        <taxon>Halobacteriales</taxon>
        <taxon>Natrialbaceae</taxon>
        <taxon>Natribaculum</taxon>
    </lineage>
</organism>
<dbReference type="AlphaFoldDB" id="A0ABD5NVZ3"/>
<dbReference type="RefSeq" id="WP_246968229.1">
    <property type="nucleotide sequence ID" value="NZ_CP095397.1"/>
</dbReference>
<evidence type="ECO:0000313" key="2">
    <source>
        <dbReference type="EMBL" id="MFC4246133.1"/>
    </source>
</evidence>
<name>A0ABD5NVZ3_9EURY</name>
<comment type="caution">
    <text evidence="2">The sequence shown here is derived from an EMBL/GenBank/DDBJ whole genome shotgun (WGS) entry which is preliminary data.</text>
</comment>
<sequence>MPDTDQPDENLSERVVKEAVGIGMESPMRESILEAVEEADGSRPARKRQLPLLGAVLGLGAAVGYLIGSRGEQIVESDELSIEEFETPTVIDGPEETDESTEAESTGESTETDDETEAESGGSRLRRILLALGILAGIALLRRRFSSSEQEEWEPIEEFEPAVSTDEETEEAGEETPEQESEAGAGEEFTDEEEETTEE</sequence>
<feature type="region of interest" description="Disordered" evidence="1">
    <location>
        <begin position="81"/>
        <end position="123"/>
    </location>
</feature>
<evidence type="ECO:0000313" key="3">
    <source>
        <dbReference type="Proteomes" id="UP001595821"/>
    </source>
</evidence>
<proteinExistence type="predicted"/>
<accession>A0ABD5NVZ3</accession>